<evidence type="ECO:0000313" key="3">
    <source>
        <dbReference type="Proteomes" id="UP000613580"/>
    </source>
</evidence>
<comment type="caution">
    <text evidence="2">The sequence shown here is derived from an EMBL/GenBank/DDBJ whole genome shotgun (WGS) entry which is preliminary data.</text>
</comment>
<dbReference type="PANTHER" id="PTHR42912">
    <property type="entry name" value="METHYLTRANSFERASE"/>
    <property type="match status" value="1"/>
</dbReference>
<dbReference type="PANTHER" id="PTHR42912:SF93">
    <property type="entry name" value="N6-ADENOSINE-METHYLTRANSFERASE TMT1A"/>
    <property type="match status" value="1"/>
</dbReference>
<dbReference type="OrthoDB" id="3246013at2759"/>
<dbReference type="EMBL" id="JACAZE010000018">
    <property type="protein sequence ID" value="KAF7295885.1"/>
    <property type="molecule type" value="Genomic_DNA"/>
</dbReference>
<dbReference type="AlphaFoldDB" id="A0A8H6SDJ1"/>
<sequence length="337" mass="37367">MLRAFSAFLDFCYLVRRNTITEQTLREIEDALARYHRERTIFEESGVRPNGFCLPRQHSLTHYVYLITEFAAPNGLCSSITESKHTKAVKEPWRRSNGFEATYDTDENFLQRVDNELVAEVLPQLLSTSTKTVVDLGCGTGRNTAKLLGFPSADQVLGLDVTEGMLDVARTRPELAEGMREGRIALGVWDVMGSDPLPFGNEQPNADALISTLVLEHLPSLDTSFLRVRQLLRPGAGAWVLVTNMHPVLGRQGGANFIDDANGGMRMWTEKYVWGPEDILVVAARAGFAAMQCVGDEGSGVWVRTVRDEEHARRLGAGSGKWIRKEVLFGVALVTTE</sequence>
<accession>A0A8H6SDJ1</accession>
<evidence type="ECO:0000259" key="1">
    <source>
        <dbReference type="Pfam" id="PF13649"/>
    </source>
</evidence>
<evidence type="ECO:0000313" key="2">
    <source>
        <dbReference type="EMBL" id="KAF7295885.1"/>
    </source>
</evidence>
<protein>
    <submittedName>
        <fullName evidence="2">Methyltransf-25 domain-containing protein</fullName>
    </submittedName>
</protein>
<keyword evidence="3" id="KW-1185">Reference proteome</keyword>
<dbReference type="InterPro" id="IPR041698">
    <property type="entry name" value="Methyltransf_25"/>
</dbReference>
<dbReference type="InterPro" id="IPR029063">
    <property type="entry name" value="SAM-dependent_MTases_sf"/>
</dbReference>
<name>A0A8H6SDJ1_MYCCL</name>
<feature type="domain" description="Methyltransferase" evidence="1">
    <location>
        <begin position="133"/>
        <end position="235"/>
    </location>
</feature>
<dbReference type="Pfam" id="PF13649">
    <property type="entry name" value="Methyltransf_25"/>
    <property type="match status" value="1"/>
</dbReference>
<dbReference type="SUPFAM" id="SSF53335">
    <property type="entry name" value="S-adenosyl-L-methionine-dependent methyltransferases"/>
    <property type="match status" value="1"/>
</dbReference>
<gene>
    <name evidence="2" type="ORF">HMN09_01132200</name>
</gene>
<reference evidence="2" key="1">
    <citation type="submission" date="2020-05" db="EMBL/GenBank/DDBJ databases">
        <title>Mycena genomes resolve the evolution of fungal bioluminescence.</title>
        <authorList>
            <person name="Tsai I.J."/>
        </authorList>
    </citation>
    <scope>NUCLEOTIDE SEQUENCE</scope>
    <source>
        <strain evidence="2">110903Hualien_Pintung</strain>
    </source>
</reference>
<proteinExistence type="predicted"/>
<dbReference type="GO" id="GO:0008168">
    <property type="term" value="F:methyltransferase activity"/>
    <property type="evidence" value="ECO:0007669"/>
    <property type="project" value="TreeGrafter"/>
</dbReference>
<dbReference type="InterPro" id="IPR050508">
    <property type="entry name" value="Methyltransf_Superfamily"/>
</dbReference>
<dbReference type="CDD" id="cd02440">
    <property type="entry name" value="AdoMet_MTases"/>
    <property type="match status" value="1"/>
</dbReference>
<dbReference type="Proteomes" id="UP000613580">
    <property type="component" value="Unassembled WGS sequence"/>
</dbReference>
<dbReference type="Gene3D" id="3.40.50.150">
    <property type="entry name" value="Vaccinia Virus protein VP39"/>
    <property type="match status" value="1"/>
</dbReference>
<organism evidence="2 3">
    <name type="scientific">Mycena chlorophos</name>
    <name type="common">Agaric fungus</name>
    <name type="synonym">Agaricus chlorophos</name>
    <dbReference type="NCBI Taxonomy" id="658473"/>
    <lineage>
        <taxon>Eukaryota</taxon>
        <taxon>Fungi</taxon>
        <taxon>Dikarya</taxon>
        <taxon>Basidiomycota</taxon>
        <taxon>Agaricomycotina</taxon>
        <taxon>Agaricomycetes</taxon>
        <taxon>Agaricomycetidae</taxon>
        <taxon>Agaricales</taxon>
        <taxon>Marasmiineae</taxon>
        <taxon>Mycenaceae</taxon>
        <taxon>Mycena</taxon>
    </lineage>
</organism>